<dbReference type="InterPro" id="IPR006171">
    <property type="entry name" value="TOPRIM_dom"/>
</dbReference>
<dbReference type="Pfam" id="PF13662">
    <property type="entry name" value="Toprim_4"/>
    <property type="match status" value="1"/>
</dbReference>
<dbReference type="Gene3D" id="3.40.1360.10">
    <property type="match status" value="1"/>
</dbReference>
<dbReference type="InterPro" id="IPR034154">
    <property type="entry name" value="TOPRIM_DnaG/twinkle"/>
</dbReference>
<dbReference type="AlphaFoldDB" id="A0A0E2Z681"/>
<dbReference type="PROSITE" id="PS51199">
    <property type="entry name" value="SF4_HELICASE"/>
    <property type="match status" value="1"/>
</dbReference>
<dbReference type="CDD" id="cd01029">
    <property type="entry name" value="TOPRIM_primases"/>
    <property type="match status" value="1"/>
</dbReference>
<sequence>MDKTFSDFGIDVPPAASGQLSLTCPQCSAQRKKKRAKCLSVNVEKGAWICHHCSWRGGLSQREQSNRTLYWRRPDYRQPAPFSPGALPEDIQRWFAKRGITPAVLERNHIATKKVYMPQLERWVSAIAFPYYRGETLINAKYRDGRKHFRLEAGAERILYGLNDLEQTTLIVEGEMDKLALEVAGFRNVVSVPDGAPPPQAKDYARKFEFLQADEEALKTVKTWVIAVDNDAPGQYLAEELSRRFGREKCKRVLWPEACKDANEVLLKRGPEVLTDCIKNAQPYPLAGVLTVSHLSEDIDFLYTHGLKRGMSTGWPSVDICYTVKPGELTVVTGVPNSGKSNWLDCLALNLAQQGWRFGVFSPENQPVGHHMARMIEKWAGKPFNKGSIARLSRSTLAQGKDWVHEHFYWILPEDDQDWTVEHVLDRARALVLRYGIKGLLLDPWNEFEHLRAPNVTETEYISLVLKRVRQFARYYQVHVWIVAHPAKLFRGKNDQYPVPTLYDISGSANWRNKADNGLVIWRDLGDPKKDLVEIHIQKIRFREVGRLGAVRLRFDPVTAVYREPEPDDEAAFPPADGADKADEQAYLDSLYAEYEAQGGK</sequence>
<gene>
    <name evidence="2" type="ORF">IB75_00195</name>
</gene>
<organism evidence="2 3">
    <name type="scientific">Nitrosococcus oceani C-27</name>
    <dbReference type="NCBI Taxonomy" id="314279"/>
    <lineage>
        <taxon>Bacteria</taxon>
        <taxon>Pseudomonadati</taxon>
        <taxon>Pseudomonadota</taxon>
        <taxon>Gammaproteobacteria</taxon>
        <taxon>Chromatiales</taxon>
        <taxon>Chromatiaceae</taxon>
        <taxon>Nitrosococcus</taxon>
    </lineage>
</organism>
<protein>
    <submittedName>
        <fullName evidence="2">Topoisomerase</fullName>
    </submittedName>
</protein>
<proteinExistence type="predicted"/>
<dbReference type="GO" id="GO:0005524">
    <property type="term" value="F:ATP binding"/>
    <property type="evidence" value="ECO:0007669"/>
    <property type="project" value="InterPro"/>
</dbReference>
<dbReference type="GO" id="GO:0003697">
    <property type="term" value="F:single-stranded DNA binding"/>
    <property type="evidence" value="ECO:0007669"/>
    <property type="project" value="InterPro"/>
</dbReference>
<keyword evidence="2" id="KW-0413">Isomerase</keyword>
<dbReference type="SUPFAM" id="SSF56731">
    <property type="entry name" value="DNA primase core"/>
    <property type="match status" value="1"/>
</dbReference>
<dbReference type="OrthoDB" id="1038270at2"/>
<comment type="caution">
    <text evidence="2">The sequence shown here is derived from an EMBL/GenBank/DDBJ whole genome shotgun (WGS) entry which is preliminary data.</text>
</comment>
<evidence type="ECO:0000313" key="2">
    <source>
        <dbReference type="EMBL" id="KFI20954.1"/>
    </source>
</evidence>
<dbReference type="Proteomes" id="UP000028839">
    <property type="component" value="Unassembled WGS sequence"/>
</dbReference>
<dbReference type="GO" id="GO:0043139">
    <property type="term" value="F:5'-3' DNA helicase activity"/>
    <property type="evidence" value="ECO:0007669"/>
    <property type="project" value="InterPro"/>
</dbReference>
<dbReference type="InterPro" id="IPR027417">
    <property type="entry name" value="P-loop_NTPase"/>
</dbReference>
<evidence type="ECO:0000313" key="3">
    <source>
        <dbReference type="Proteomes" id="UP000028839"/>
    </source>
</evidence>
<accession>A0A0E2Z681</accession>
<dbReference type="PANTHER" id="PTHR12873:SF0">
    <property type="entry name" value="TWINKLE MTDNA HELICASE"/>
    <property type="match status" value="1"/>
</dbReference>
<dbReference type="EMBL" id="JPGN01000003">
    <property type="protein sequence ID" value="KFI20954.1"/>
    <property type="molecule type" value="Genomic_DNA"/>
</dbReference>
<dbReference type="PANTHER" id="PTHR12873">
    <property type="entry name" value="T7-LIKE MITOCHONDRIAL DNA HELICASE"/>
    <property type="match status" value="1"/>
</dbReference>
<dbReference type="Gene3D" id="3.40.50.300">
    <property type="entry name" value="P-loop containing nucleotide triphosphate hydrolases"/>
    <property type="match status" value="1"/>
</dbReference>
<dbReference type="InterPro" id="IPR027032">
    <property type="entry name" value="Twinkle-like"/>
</dbReference>
<dbReference type="InterPro" id="IPR007694">
    <property type="entry name" value="DNA_helicase_DnaB-like_C"/>
</dbReference>
<dbReference type="SUPFAM" id="SSF52540">
    <property type="entry name" value="P-loop containing nucleoside triphosphate hydrolases"/>
    <property type="match status" value="1"/>
</dbReference>
<feature type="domain" description="SF4 helicase" evidence="1">
    <location>
        <begin position="304"/>
        <end position="569"/>
    </location>
</feature>
<dbReference type="Pfam" id="PF03796">
    <property type="entry name" value="DnaB_C"/>
    <property type="match status" value="1"/>
</dbReference>
<evidence type="ECO:0000259" key="1">
    <source>
        <dbReference type="PROSITE" id="PS51199"/>
    </source>
</evidence>
<dbReference type="GO" id="GO:0006260">
    <property type="term" value="P:DNA replication"/>
    <property type="evidence" value="ECO:0007669"/>
    <property type="project" value="InterPro"/>
</dbReference>
<reference evidence="2 3" key="1">
    <citation type="submission" date="2014-07" db="EMBL/GenBank/DDBJ databases">
        <title>Comparative analysis of Nitrosococcus oceani genome inventories of strains from Pacific and Atlantic gyres.</title>
        <authorList>
            <person name="Lim C.K."/>
            <person name="Wang L."/>
            <person name="Sayavedra-Soto L.A."/>
            <person name="Klotz M.G."/>
        </authorList>
    </citation>
    <scope>NUCLEOTIDE SEQUENCE [LARGE SCALE GENOMIC DNA]</scope>
    <source>
        <strain evidence="2 3">C-27</strain>
    </source>
</reference>
<dbReference type="HOGENOM" id="CLU_020382_1_0_6"/>
<name>A0A0E2Z681_9GAMM</name>